<dbReference type="PANTHER" id="PTHR46873:SF1">
    <property type="entry name" value="EXPRESSED PROTEIN"/>
    <property type="match status" value="1"/>
</dbReference>
<keyword evidence="2" id="KW-1185">Reference proteome</keyword>
<evidence type="ECO:0000313" key="2">
    <source>
        <dbReference type="Proteomes" id="UP000693970"/>
    </source>
</evidence>
<organism evidence="1 2">
    <name type="scientific">Nitzschia inconspicua</name>
    <dbReference type="NCBI Taxonomy" id="303405"/>
    <lineage>
        <taxon>Eukaryota</taxon>
        <taxon>Sar</taxon>
        <taxon>Stramenopiles</taxon>
        <taxon>Ochrophyta</taxon>
        <taxon>Bacillariophyta</taxon>
        <taxon>Bacillariophyceae</taxon>
        <taxon>Bacillariophycidae</taxon>
        <taxon>Bacillariales</taxon>
        <taxon>Bacillariaceae</taxon>
        <taxon>Nitzschia</taxon>
    </lineage>
</organism>
<sequence length="231" mass="26408">MMIPSTCLGINNQSEQESKVQWLLVLLMLGVRPKSLFTIKNPHFPPQRKTASLSLCRCSLKMSLSPPPSHHRRRRRHLQEIPSQISSNERCTKCTLYRGEPVPTYWGSKDYPDRYFDNGRWGPPYALVQEIVVSDDPKVWQPPRQQQPFRPSIQRGMVAWAGGQGGPHFFVALADHPEWGQSHTVFATVLEDDMKLLYALVVERPLVTTQPMQPPIVTNFVDPIPITLRMS</sequence>
<dbReference type="Proteomes" id="UP000693970">
    <property type="component" value="Unassembled WGS sequence"/>
</dbReference>
<evidence type="ECO:0000313" key="1">
    <source>
        <dbReference type="EMBL" id="KAG7371199.1"/>
    </source>
</evidence>
<name>A0A9K3LZX1_9STRA</name>
<dbReference type="AlphaFoldDB" id="A0A9K3LZX1"/>
<dbReference type="EMBL" id="JAGRRH010000004">
    <property type="protein sequence ID" value="KAG7371199.1"/>
    <property type="molecule type" value="Genomic_DNA"/>
</dbReference>
<accession>A0A9K3LZX1</accession>
<reference evidence="1" key="2">
    <citation type="submission" date="2021-04" db="EMBL/GenBank/DDBJ databases">
        <authorList>
            <person name="Podell S."/>
        </authorList>
    </citation>
    <scope>NUCLEOTIDE SEQUENCE</scope>
    <source>
        <strain evidence="1">Hildebrandi</strain>
    </source>
</reference>
<dbReference type="PANTHER" id="PTHR46873">
    <property type="entry name" value="EXPRESSED PROTEIN"/>
    <property type="match status" value="1"/>
</dbReference>
<proteinExistence type="predicted"/>
<reference evidence="1" key="1">
    <citation type="journal article" date="2021" name="Sci. Rep.">
        <title>Diploid genomic architecture of Nitzschia inconspicua, an elite biomass production diatom.</title>
        <authorList>
            <person name="Oliver A."/>
            <person name="Podell S."/>
            <person name="Pinowska A."/>
            <person name="Traller J.C."/>
            <person name="Smith S.R."/>
            <person name="McClure R."/>
            <person name="Beliaev A."/>
            <person name="Bohutskyi P."/>
            <person name="Hill E.A."/>
            <person name="Rabines A."/>
            <person name="Zheng H."/>
            <person name="Allen L.Z."/>
            <person name="Kuo A."/>
            <person name="Grigoriev I.V."/>
            <person name="Allen A.E."/>
            <person name="Hazlebeck D."/>
            <person name="Allen E.E."/>
        </authorList>
    </citation>
    <scope>NUCLEOTIDE SEQUENCE</scope>
    <source>
        <strain evidence="1">Hildebrandi</strain>
    </source>
</reference>
<protein>
    <submittedName>
        <fullName evidence="1">Uncharacterized protein</fullName>
    </submittedName>
</protein>
<dbReference type="OrthoDB" id="532384at2759"/>
<gene>
    <name evidence="1" type="ORF">IV203_019769</name>
</gene>
<comment type="caution">
    <text evidence="1">The sequence shown here is derived from an EMBL/GenBank/DDBJ whole genome shotgun (WGS) entry which is preliminary data.</text>
</comment>